<accession>A0A1J1HHI7</accession>
<dbReference type="EMBL" id="CVRI01000004">
    <property type="protein sequence ID" value="CRK87347.1"/>
    <property type="molecule type" value="Genomic_DNA"/>
</dbReference>
<reference evidence="1 2" key="1">
    <citation type="submission" date="2015-04" db="EMBL/GenBank/DDBJ databases">
        <authorList>
            <person name="Syromyatnikov M.Y."/>
            <person name="Popov V.N."/>
        </authorList>
    </citation>
    <scope>NUCLEOTIDE SEQUENCE [LARGE SCALE GENOMIC DNA]</scope>
</reference>
<keyword evidence="2" id="KW-1185">Reference proteome</keyword>
<dbReference type="AlphaFoldDB" id="A0A1J1HHI7"/>
<name>A0A1J1HHI7_9DIPT</name>
<dbReference type="Proteomes" id="UP000183832">
    <property type="component" value="Unassembled WGS sequence"/>
</dbReference>
<organism evidence="1 2">
    <name type="scientific">Clunio marinus</name>
    <dbReference type="NCBI Taxonomy" id="568069"/>
    <lineage>
        <taxon>Eukaryota</taxon>
        <taxon>Metazoa</taxon>
        <taxon>Ecdysozoa</taxon>
        <taxon>Arthropoda</taxon>
        <taxon>Hexapoda</taxon>
        <taxon>Insecta</taxon>
        <taxon>Pterygota</taxon>
        <taxon>Neoptera</taxon>
        <taxon>Endopterygota</taxon>
        <taxon>Diptera</taxon>
        <taxon>Nematocera</taxon>
        <taxon>Chironomoidea</taxon>
        <taxon>Chironomidae</taxon>
        <taxon>Clunio</taxon>
    </lineage>
</organism>
<sequence>MFKWTNGNFCLSVLTEIFIIFCRPIQATFINMLHQLHVRQAKQFNGDSAYNLFNQRFDHRFLHNDSSPCWLWYKSFEKTIKWKSKDGDCFATY</sequence>
<evidence type="ECO:0000313" key="2">
    <source>
        <dbReference type="Proteomes" id="UP000183832"/>
    </source>
</evidence>
<proteinExistence type="predicted"/>
<gene>
    <name evidence="1" type="ORF">CLUMA_CG001149</name>
</gene>
<evidence type="ECO:0000313" key="1">
    <source>
        <dbReference type="EMBL" id="CRK87347.1"/>
    </source>
</evidence>
<protein>
    <submittedName>
        <fullName evidence="1">CLUMA_CG001149, isoform A</fullName>
    </submittedName>
</protein>